<name>A0AAE0JCC1_9PEZI</name>
<dbReference type="GO" id="GO:0004674">
    <property type="term" value="F:protein serine/threonine kinase activity"/>
    <property type="evidence" value="ECO:0007669"/>
    <property type="project" value="TreeGrafter"/>
</dbReference>
<reference evidence="3" key="1">
    <citation type="journal article" date="2023" name="Mol. Phylogenet. Evol.">
        <title>Genome-scale phylogeny and comparative genomics of the fungal order Sordariales.</title>
        <authorList>
            <person name="Hensen N."/>
            <person name="Bonometti L."/>
            <person name="Westerberg I."/>
            <person name="Brannstrom I.O."/>
            <person name="Guillou S."/>
            <person name="Cros-Aarteil S."/>
            <person name="Calhoun S."/>
            <person name="Haridas S."/>
            <person name="Kuo A."/>
            <person name="Mondo S."/>
            <person name="Pangilinan J."/>
            <person name="Riley R."/>
            <person name="LaButti K."/>
            <person name="Andreopoulos B."/>
            <person name="Lipzen A."/>
            <person name="Chen C."/>
            <person name="Yan M."/>
            <person name="Daum C."/>
            <person name="Ng V."/>
            <person name="Clum A."/>
            <person name="Steindorff A."/>
            <person name="Ohm R.A."/>
            <person name="Martin F."/>
            <person name="Silar P."/>
            <person name="Natvig D.O."/>
            <person name="Lalanne C."/>
            <person name="Gautier V."/>
            <person name="Ament-Velasquez S.L."/>
            <person name="Kruys A."/>
            <person name="Hutchinson M.I."/>
            <person name="Powell A.J."/>
            <person name="Barry K."/>
            <person name="Miller A.N."/>
            <person name="Grigoriev I.V."/>
            <person name="Debuchy R."/>
            <person name="Gladieux P."/>
            <person name="Hiltunen Thoren M."/>
            <person name="Johannesson H."/>
        </authorList>
    </citation>
    <scope>NUCLEOTIDE SEQUENCE</scope>
    <source>
        <strain evidence="3">CBS 560.94</strain>
    </source>
</reference>
<dbReference type="PROSITE" id="PS00108">
    <property type="entry name" value="PROTEIN_KINASE_ST"/>
    <property type="match status" value="1"/>
</dbReference>
<dbReference type="RefSeq" id="XP_062680350.1">
    <property type="nucleotide sequence ID" value="XM_062830634.1"/>
</dbReference>
<dbReference type="Gene3D" id="3.30.200.20">
    <property type="entry name" value="Phosphorylase Kinase, domain 1"/>
    <property type="match status" value="1"/>
</dbReference>
<dbReference type="EMBL" id="JAUEPP010000005">
    <property type="protein sequence ID" value="KAK3342557.1"/>
    <property type="molecule type" value="Genomic_DNA"/>
</dbReference>
<feature type="domain" description="Protein kinase" evidence="2">
    <location>
        <begin position="187"/>
        <end position="465"/>
    </location>
</feature>
<organism evidence="3 4">
    <name type="scientific">Neurospora tetraspora</name>
    <dbReference type="NCBI Taxonomy" id="94610"/>
    <lineage>
        <taxon>Eukaryota</taxon>
        <taxon>Fungi</taxon>
        <taxon>Dikarya</taxon>
        <taxon>Ascomycota</taxon>
        <taxon>Pezizomycotina</taxon>
        <taxon>Sordariomycetes</taxon>
        <taxon>Sordariomycetidae</taxon>
        <taxon>Sordariales</taxon>
        <taxon>Sordariaceae</taxon>
        <taxon>Neurospora</taxon>
    </lineage>
</organism>
<feature type="signal peptide" evidence="1">
    <location>
        <begin position="1"/>
        <end position="21"/>
    </location>
</feature>
<keyword evidence="4" id="KW-1185">Reference proteome</keyword>
<reference evidence="3" key="2">
    <citation type="submission" date="2023-06" db="EMBL/GenBank/DDBJ databases">
        <authorList>
            <consortium name="Lawrence Berkeley National Laboratory"/>
            <person name="Haridas S."/>
            <person name="Hensen N."/>
            <person name="Bonometti L."/>
            <person name="Westerberg I."/>
            <person name="Brannstrom I.O."/>
            <person name="Guillou S."/>
            <person name="Cros-Aarteil S."/>
            <person name="Calhoun S."/>
            <person name="Kuo A."/>
            <person name="Mondo S."/>
            <person name="Pangilinan J."/>
            <person name="Riley R."/>
            <person name="Labutti K."/>
            <person name="Andreopoulos B."/>
            <person name="Lipzen A."/>
            <person name="Chen C."/>
            <person name="Yanf M."/>
            <person name="Daum C."/>
            <person name="Ng V."/>
            <person name="Clum A."/>
            <person name="Steindorff A."/>
            <person name="Ohm R."/>
            <person name="Martin F."/>
            <person name="Silar P."/>
            <person name="Natvig D."/>
            <person name="Lalanne C."/>
            <person name="Gautier V."/>
            <person name="Ament-Velasquez S.L."/>
            <person name="Kruys A."/>
            <person name="Hutchinson M.I."/>
            <person name="Powell A.J."/>
            <person name="Barry K."/>
            <person name="Miller A.N."/>
            <person name="Grigoriev I.V."/>
            <person name="Debuchy R."/>
            <person name="Gladieux P."/>
            <person name="Thoren M.H."/>
            <person name="Johannesson H."/>
        </authorList>
    </citation>
    <scope>NUCLEOTIDE SEQUENCE</scope>
    <source>
        <strain evidence="3">CBS 560.94</strain>
    </source>
</reference>
<dbReference type="AlphaFoldDB" id="A0AAE0JCC1"/>
<evidence type="ECO:0000256" key="1">
    <source>
        <dbReference type="SAM" id="SignalP"/>
    </source>
</evidence>
<proteinExistence type="predicted"/>
<gene>
    <name evidence="3" type="ORF">B0H65DRAFT_575864</name>
</gene>
<protein>
    <submittedName>
        <fullName evidence="3">Kinase-like domain-containing protein</fullName>
    </submittedName>
</protein>
<dbReference type="GO" id="GO:0044773">
    <property type="term" value="P:mitotic DNA damage checkpoint signaling"/>
    <property type="evidence" value="ECO:0007669"/>
    <property type="project" value="TreeGrafter"/>
</dbReference>
<dbReference type="GO" id="GO:0005634">
    <property type="term" value="C:nucleus"/>
    <property type="evidence" value="ECO:0007669"/>
    <property type="project" value="TreeGrafter"/>
</dbReference>
<comment type="caution">
    <text evidence="3">The sequence shown here is derived from an EMBL/GenBank/DDBJ whole genome shotgun (WGS) entry which is preliminary data.</text>
</comment>
<dbReference type="InterPro" id="IPR000719">
    <property type="entry name" value="Prot_kinase_dom"/>
</dbReference>
<dbReference type="GO" id="GO:0005737">
    <property type="term" value="C:cytoplasm"/>
    <property type="evidence" value="ECO:0007669"/>
    <property type="project" value="TreeGrafter"/>
</dbReference>
<dbReference type="GeneID" id="87867788"/>
<dbReference type="PANTHER" id="PTHR44167:SF24">
    <property type="entry name" value="SERINE_THREONINE-PROTEIN KINASE CHK2"/>
    <property type="match status" value="1"/>
</dbReference>
<dbReference type="Proteomes" id="UP001278500">
    <property type="component" value="Unassembled WGS sequence"/>
</dbReference>
<dbReference type="PANTHER" id="PTHR44167">
    <property type="entry name" value="OVARIAN-SPECIFIC SERINE/THREONINE-PROTEIN KINASE LOK-RELATED"/>
    <property type="match status" value="1"/>
</dbReference>
<evidence type="ECO:0000313" key="4">
    <source>
        <dbReference type="Proteomes" id="UP001278500"/>
    </source>
</evidence>
<keyword evidence="3" id="KW-0808">Transferase</keyword>
<evidence type="ECO:0000259" key="2">
    <source>
        <dbReference type="PROSITE" id="PS50011"/>
    </source>
</evidence>
<keyword evidence="1" id="KW-0732">Signal</keyword>
<dbReference type="InterPro" id="IPR011009">
    <property type="entry name" value="Kinase-like_dom_sf"/>
</dbReference>
<accession>A0AAE0JCC1</accession>
<keyword evidence="3" id="KW-0418">Kinase</keyword>
<evidence type="ECO:0000313" key="3">
    <source>
        <dbReference type="EMBL" id="KAK3342557.1"/>
    </source>
</evidence>
<dbReference type="SMART" id="SM00220">
    <property type="entry name" value="S_TKc"/>
    <property type="match status" value="1"/>
</dbReference>
<dbReference type="Gene3D" id="1.10.510.10">
    <property type="entry name" value="Transferase(Phosphotransferase) domain 1"/>
    <property type="match status" value="1"/>
</dbReference>
<feature type="chain" id="PRO_5042000072" evidence="1">
    <location>
        <begin position="22"/>
        <end position="544"/>
    </location>
</feature>
<dbReference type="SUPFAM" id="SSF56112">
    <property type="entry name" value="Protein kinase-like (PK-like)"/>
    <property type="match status" value="1"/>
</dbReference>
<sequence>MVTGLVPLLSLTPFWPPVAVSTVCTKSAAVTTAEGSSAPAAWSADLVVTVGEHGDLWLPTDMITELFSVVINPETYLPLIRVGQSLPTYSAFVAHHETRGRLPGFQGPDPPIFQGEWINSGQSVALMPGRDYRLTVKTRHRGVKVGYTFDVVWEDEPIWKILEKLKSTFLKHRQDLLPGPTFDLPGYLRVSNVYWGGSEHRRIGKEAMVTSGTTIGADSCKKVAIKRFTESNPWANRKAAQNEIKRLQLMQHPHIVEYLGHDLNSFTNDVYLGWMGGRDIEGLKFDITRPLVPKDLWSSLLLQMTLALGYLAARNIVHEDVKPGNILYKRFRNGHVNFRLADFSNSGRSWVGQEGFFRPLFRAPEWTDFVDEKEGGTQPSADVWALAMTMICVTKRPHATVMPHVWDKVDQGFFSEAVEAAFQQATGEVSSFENQKLGLLRPMLRLNPHDRAKPRDMSVCIQKLMGITAQRRAAAVAAAAVASNLRRDLEMGNPEVDDSALVVESPQVDDSALEMKDPQVDVSVVEMESPQHDGLGPQHHGLGW</sequence>
<dbReference type="PROSITE" id="PS50011">
    <property type="entry name" value="PROTEIN_KINASE_DOM"/>
    <property type="match status" value="1"/>
</dbReference>
<dbReference type="InterPro" id="IPR008271">
    <property type="entry name" value="Ser/Thr_kinase_AS"/>
</dbReference>
<dbReference type="CDD" id="cd00180">
    <property type="entry name" value="PKc"/>
    <property type="match status" value="1"/>
</dbReference>
<dbReference type="Pfam" id="PF00069">
    <property type="entry name" value="Pkinase"/>
    <property type="match status" value="1"/>
</dbReference>
<dbReference type="GO" id="GO:0005524">
    <property type="term" value="F:ATP binding"/>
    <property type="evidence" value="ECO:0007669"/>
    <property type="project" value="InterPro"/>
</dbReference>